<name>A0A1H6GZU3_MAGFU</name>
<protein>
    <submittedName>
        <fullName evidence="3">EAL domain, c-di-GMP-specific phosphodiesterase class I (Or its enzymatically inactive variant)</fullName>
    </submittedName>
</protein>
<dbReference type="EMBL" id="FNWO01000002">
    <property type="protein sequence ID" value="SEH27528.1"/>
    <property type="molecule type" value="Genomic_DNA"/>
</dbReference>
<dbReference type="Gene3D" id="3.20.20.450">
    <property type="entry name" value="EAL domain"/>
    <property type="match status" value="1"/>
</dbReference>
<dbReference type="Proteomes" id="UP000182983">
    <property type="component" value="Unassembled WGS sequence"/>
</dbReference>
<dbReference type="SUPFAM" id="SSF141868">
    <property type="entry name" value="EAL domain-like"/>
    <property type="match status" value="1"/>
</dbReference>
<keyword evidence="4" id="KW-1185">Reference proteome</keyword>
<dbReference type="RefSeq" id="WP_170834513.1">
    <property type="nucleotide sequence ID" value="NZ_FNWO01000002.1"/>
</dbReference>
<dbReference type="InterPro" id="IPR035919">
    <property type="entry name" value="EAL_sf"/>
</dbReference>
<dbReference type="PANTHER" id="PTHR33121:SF76">
    <property type="entry name" value="SIGNALING PROTEIN"/>
    <property type="match status" value="1"/>
</dbReference>
<feature type="domain" description="EAL" evidence="2">
    <location>
        <begin position="15"/>
        <end position="261"/>
    </location>
</feature>
<dbReference type="InterPro" id="IPR050706">
    <property type="entry name" value="Cyclic-di-GMP_PDE-like"/>
</dbReference>
<evidence type="ECO:0000259" key="2">
    <source>
        <dbReference type="PROSITE" id="PS50883"/>
    </source>
</evidence>
<dbReference type="SMART" id="SM00052">
    <property type="entry name" value="EAL"/>
    <property type="match status" value="1"/>
</dbReference>
<evidence type="ECO:0000256" key="1">
    <source>
        <dbReference type="SAM" id="MobiDB-lite"/>
    </source>
</evidence>
<dbReference type="GO" id="GO:0071111">
    <property type="term" value="F:cyclic-guanylate-specific phosphodiesterase activity"/>
    <property type="evidence" value="ECO:0007669"/>
    <property type="project" value="InterPro"/>
</dbReference>
<organism evidence="3 4">
    <name type="scientific">Magnetospirillum fulvum</name>
    <name type="common">Rhodospirillum fulvum</name>
    <dbReference type="NCBI Taxonomy" id="1082"/>
    <lineage>
        <taxon>Bacteria</taxon>
        <taxon>Pseudomonadati</taxon>
        <taxon>Pseudomonadota</taxon>
        <taxon>Alphaproteobacteria</taxon>
        <taxon>Rhodospirillales</taxon>
        <taxon>Rhodospirillaceae</taxon>
        <taxon>Magnetospirillum</taxon>
    </lineage>
</organism>
<feature type="compositionally biased region" description="Basic and acidic residues" evidence="1">
    <location>
        <begin position="273"/>
        <end position="284"/>
    </location>
</feature>
<sequence length="284" mass="31069">MTRAGPRPRFAASPEGLADAVIADILSQPSVGAEYQPLVDVVTGQIAGYEALSRFRTRMGEPVPPDRVFKALHQSLPALYDIEFRAKRDQIAHAPTGVPLFVNLDPDAFVAGGGDSPDNPLMALLSLRNDIGVEIIENSSVADSRLSLAMLRHLRVLGVRVALDDIGGGESLLSFAVLAGIDDMKIARDWLDRRDDPVAQRLLSALAGFGRDTGKRLIFEGIETEADLAWARSQGADLVQGFLYRPQFITWQPEPAPAQPPHRRGTGPIVRSRRSELAWTHERR</sequence>
<evidence type="ECO:0000313" key="3">
    <source>
        <dbReference type="EMBL" id="SEH27528.1"/>
    </source>
</evidence>
<gene>
    <name evidence="3" type="ORF">SAMN04244559_00531</name>
</gene>
<reference evidence="4" key="1">
    <citation type="submission" date="2016-10" db="EMBL/GenBank/DDBJ databases">
        <authorList>
            <person name="Varghese N."/>
            <person name="Submissions S."/>
        </authorList>
    </citation>
    <scope>NUCLEOTIDE SEQUENCE [LARGE SCALE GENOMIC DNA]</scope>
    <source>
        <strain evidence="4">DSM 13234</strain>
    </source>
</reference>
<dbReference type="PANTHER" id="PTHR33121">
    <property type="entry name" value="CYCLIC DI-GMP PHOSPHODIESTERASE PDEF"/>
    <property type="match status" value="1"/>
</dbReference>
<dbReference type="PROSITE" id="PS50883">
    <property type="entry name" value="EAL"/>
    <property type="match status" value="1"/>
</dbReference>
<dbReference type="AlphaFoldDB" id="A0A1H6GZU3"/>
<dbReference type="CDD" id="cd01948">
    <property type="entry name" value="EAL"/>
    <property type="match status" value="1"/>
</dbReference>
<feature type="region of interest" description="Disordered" evidence="1">
    <location>
        <begin position="253"/>
        <end position="284"/>
    </location>
</feature>
<dbReference type="Pfam" id="PF00563">
    <property type="entry name" value="EAL"/>
    <property type="match status" value="1"/>
</dbReference>
<proteinExistence type="predicted"/>
<accession>A0A1H6GZU3</accession>
<evidence type="ECO:0000313" key="4">
    <source>
        <dbReference type="Proteomes" id="UP000182983"/>
    </source>
</evidence>
<dbReference type="InterPro" id="IPR001633">
    <property type="entry name" value="EAL_dom"/>
</dbReference>